<comment type="pathway">
    <text evidence="3 15">Amino-acid biosynthesis; L-tryptophan biosynthesis; L-tryptophan from chorismate: step 3/5.</text>
</comment>
<dbReference type="InterPro" id="IPR001240">
    <property type="entry name" value="PRAI_dom"/>
</dbReference>
<accession>A0A7G1G4I6</accession>
<dbReference type="KEGG" id="ocy:OSSY52_11560"/>
<dbReference type="EC" id="5.3.1.24" evidence="15"/>
<evidence type="ECO:0000256" key="12">
    <source>
        <dbReference type="ARBA" id="ARBA00023239"/>
    </source>
</evidence>
<evidence type="ECO:0000256" key="5">
    <source>
        <dbReference type="ARBA" id="ARBA00007902"/>
    </source>
</evidence>
<dbReference type="Pfam" id="PF00697">
    <property type="entry name" value="PRAI"/>
    <property type="match status" value="1"/>
</dbReference>
<dbReference type="EMBL" id="AP018712">
    <property type="protein sequence ID" value="BBE31015.1"/>
    <property type="molecule type" value="Genomic_DNA"/>
</dbReference>
<keyword evidence="8" id="KW-0210">Decarboxylase</keyword>
<dbReference type="Pfam" id="PF00218">
    <property type="entry name" value="IGPS"/>
    <property type="match status" value="1"/>
</dbReference>
<dbReference type="InParanoid" id="A0A7G1G4I6"/>
<evidence type="ECO:0000256" key="13">
    <source>
        <dbReference type="ARBA" id="ARBA00023268"/>
    </source>
</evidence>
<dbReference type="InterPro" id="IPR013785">
    <property type="entry name" value="Aldolase_TIM"/>
</dbReference>
<organism evidence="18 19">
    <name type="scientific">Tepiditoga spiralis</name>
    <dbReference type="NCBI Taxonomy" id="2108365"/>
    <lineage>
        <taxon>Bacteria</taxon>
        <taxon>Thermotogati</taxon>
        <taxon>Thermotogota</taxon>
        <taxon>Thermotogae</taxon>
        <taxon>Petrotogales</taxon>
        <taxon>Petrotogaceae</taxon>
        <taxon>Tepiditoga</taxon>
    </lineage>
</organism>
<keyword evidence="12" id="KW-0456">Lyase</keyword>
<keyword evidence="19" id="KW-1185">Reference proteome</keyword>
<dbReference type="InterPro" id="IPR011060">
    <property type="entry name" value="RibuloseP-bd_barrel"/>
</dbReference>
<evidence type="ECO:0000313" key="19">
    <source>
        <dbReference type="Proteomes" id="UP000516361"/>
    </source>
</evidence>
<comment type="function">
    <text evidence="14">Bifunctional enzyme that catalyzes two sequential steps of tryptophan biosynthetic pathway. The first reaction is catalyzed by the isomerase, coded by the TrpF domain; the second reaction is catalyzed by the synthase, coded by the TrpC domain.</text>
</comment>
<evidence type="ECO:0000256" key="9">
    <source>
        <dbReference type="ARBA" id="ARBA00022822"/>
    </source>
</evidence>
<keyword evidence="10 15" id="KW-0057">Aromatic amino acid biosynthesis</keyword>
<dbReference type="PANTHER" id="PTHR22854:SF2">
    <property type="entry name" value="INDOLE-3-GLYCEROL-PHOSPHATE SYNTHASE"/>
    <property type="match status" value="1"/>
</dbReference>
<evidence type="ECO:0000256" key="2">
    <source>
        <dbReference type="ARBA" id="ARBA00001633"/>
    </source>
</evidence>
<keyword evidence="11 15" id="KW-0413">Isomerase</keyword>
<comment type="pathway">
    <text evidence="4">Amino-acid biosynthesis; L-tryptophan biosynthesis; L-tryptophan from chorismate: step 4/5.</text>
</comment>
<evidence type="ECO:0000259" key="17">
    <source>
        <dbReference type="Pfam" id="PF00697"/>
    </source>
</evidence>
<dbReference type="AlphaFoldDB" id="A0A7G1G4I6"/>
<dbReference type="InterPro" id="IPR013798">
    <property type="entry name" value="Indole-3-glycerol_P_synth_dom"/>
</dbReference>
<evidence type="ECO:0000256" key="11">
    <source>
        <dbReference type="ARBA" id="ARBA00023235"/>
    </source>
</evidence>
<dbReference type="GO" id="GO:0004425">
    <property type="term" value="F:indole-3-glycerol-phosphate synthase activity"/>
    <property type="evidence" value="ECO:0007669"/>
    <property type="project" value="UniProtKB-EC"/>
</dbReference>
<evidence type="ECO:0000256" key="1">
    <source>
        <dbReference type="ARBA" id="ARBA00001164"/>
    </source>
</evidence>
<evidence type="ECO:0000256" key="15">
    <source>
        <dbReference type="HAMAP-Rule" id="MF_00135"/>
    </source>
</evidence>
<protein>
    <recommendedName>
        <fullName evidence="15">N-(5'-phosphoribosyl)anthranilate isomerase</fullName>
        <shortName evidence="15">PRAI</shortName>
        <ecNumber evidence="15">5.3.1.24</ecNumber>
    </recommendedName>
</protein>
<reference evidence="18 19" key="1">
    <citation type="submission" date="2018-06" db="EMBL/GenBank/DDBJ databases">
        <title>Genome sequencing of Oceanotoga sp. sy52.</title>
        <authorList>
            <person name="Mori K."/>
        </authorList>
    </citation>
    <scope>NUCLEOTIDE SEQUENCE [LARGE SCALE GENOMIC DNA]</scope>
    <source>
        <strain evidence="19">sy52</strain>
    </source>
</reference>
<keyword evidence="13" id="KW-0511">Multifunctional enzyme</keyword>
<sequence>MYDILKEIIDKRQIENVYPQKRTVPVLKPKNNLVIMEIKKSSPSKGKIKNFNILEQTNLYIENGVNCISVLTEKNFFGGSLNDLIKIKNKYPNILVLRKDFLTSKKDIEISYNVGADIILLITSLFIKEKNGLKKMKELKDYAEKLGMTCLIEIHSKKELNFALKLEPKLLGINSRDLNTFKIKKELPFELKKYIKKIKVIYESGINNYLDSFSIGVFGFNGILCGTSVIENKKRIPEIIKGFNDGKNNQNKFYKYMFNKIYLKKELVVKVCGLTNLKDTEFVIKKGANIVGFIMAKSLRQVNYEFLKNTALKIKNNMRALVITKEYLDQAIKAYNENLIDVVQVHGEFNENKLKKIKIPYYKAVNLKDKLQIKKSIFTLYDAFSENTYGGTGKTLSNELIKAIKEKESFLAIAGGINEKNIQKILKYTPNMIDLSSGLEKVPGKKDKEKVEKFFYEVKKWKK</sequence>
<keyword evidence="7 15" id="KW-0028">Amino-acid biosynthesis</keyword>
<comment type="catalytic activity">
    <reaction evidence="2">
        <text>1-(2-carboxyphenylamino)-1-deoxy-D-ribulose 5-phosphate + H(+) = (1S,2R)-1-C-(indol-3-yl)glycerol 3-phosphate + CO2 + H2O</text>
        <dbReference type="Rhea" id="RHEA:23476"/>
        <dbReference type="ChEBI" id="CHEBI:15377"/>
        <dbReference type="ChEBI" id="CHEBI:15378"/>
        <dbReference type="ChEBI" id="CHEBI:16526"/>
        <dbReference type="ChEBI" id="CHEBI:58613"/>
        <dbReference type="ChEBI" id="CHEBI:58866"/>
        <dbReference type="EC" id="4.1.1.48"/>
    </reaction>
</comment>
<evidence type="ECO:0000313" key="18">
    <source>
        <dbReference type="EMBL" id="BBE31015.1"/>
    </source>
</evidence>
<dbReference type="SUPFAM" id="SSF51366">
    <property type="entry name" value="Ribulose-phoshate binding barrel"/>
    <property type="match status" value="2"/>
</dbReference>
<evidence type="ECO:0000256" key="6">
    <source>
        <dbReference type="ARBA" id="ARBA00009847"/>
    </source>
</evidence>
<comment type="similarity">
    <text evidence="5">In the N-terminal section; belongs to the TrpC family.</text>
</comment>
<evidence type="ECO:0000256" key="4">
    <source>
        <dbReference type="ARBA" id="ARBA00004696"/>
    </source>
</evidence>
<evidence type="ECO:0000256" key="3">
    <source>
        <dbReference type="ARBA" id="ARBA00004664"/>
    </source>
</evidence>
<evidence type="ECO:0000256" key="7">
    <source>
        <dbReference type="ARBA" id="ARBA00022605"/>
    </source>
</evidence>
<evidence type="ECO:0000256" key="10">
    <source>
        <dbReference type="ARBA" id="ARBA00023141"/>
    </source>
</evidence>
<feature type="domain" description="N-(5'phosphoribosyl) anthranilate isomerase (PRAI)" evidence="17">
    <location>
        <begin position="269"/>
        <end position="455"/>
    </location>
</feature>
<evidence type="ECO:0000256" key="14">
    <source>
        <dbReference type="ARBA" id="ARBA00025592"/>
    </source>
</evidence>
<keyword evidence="9 15" id="KW-0822">Tryptophan biosynthesis</keyword>
<proteinExistence type="inferred from homology"/>
<comment type="similarity">
    <text evidence="15">Belongs to the TrpF family.</text>
</comment>
<dbReference type="CDD" id="cd00331">
    <property type="entry name" value="IGPS"/>
    <property type="match status" value="1"/>
</dbReference>
<dbReference type="UniPathway" id="UPA00035">
    <property type="reaction ID" value="UER00042"/>
</dbReference>
<feature type="domain" description="Indole-3-glycerol phosphate synthase" evidence="16">
    <location>
        <begin position="30"/>
        <end position="233"/>
    </location>
</feature>
<dbReference type="PANTHER" id="PTHR22854">
    <property type="entry name" value="TRYPTOPHAN BIOSYNTHESIS PROTEIN"/>
    <property type="match status" value="1"/>
</dbReference>
<name>A0A7G1G4I6_9BACT</name>
<dbReference type="InterPro" id="IPR001468">
    <property type="entry name" value="Indole-3-GlycerolPSynthase_CS"/>
</dbReference>
<dbReference type="InterPro" id="IPR045186">
    <property type="entry name" value="Indole-3-glycerol_P_synth"/>
</dbReference>
<comment type="similarity">
    <text evidence="6">In the C-terminal section; belongs to the TrpF family.</text>
</comment>
<gene>
    <name evidence="18" type="primary">trpC</name>
    <name evidence="15" type="synonym">trpF</name>
    <name evidence="18" type="ORF">OSSY52_11560</name>
</gene>
<dbReference type="RefSeq" id="WP_190613314.1">
    <property type="nucleotide sequence ID" value="NZ_AP018712.1"/>
</dbReference>
<dbReference type="CDD" id="cd00405">
    <property type="entry name" value="PRAI"/>
    <property type="match status" value="1"/>
</dbReference>
<comment type="catalytic activity">
    <reaction evidence="1 15">
        <text>N-(5-phospho-beta-D-ribosyl)anthranilate = 1-(2-carboxyphenylamino)-1-deoxy-D-ribulose 5-phosphate</text>
        <dbReference type="Rhea" id="RHEA:21540"/>
        <dbReference type="ChEBI" id="CHEBI:18277"/>
        <dbReference type="ChEBI" id="CHEBI:58613"/>
        <dbReference type="EC" id="5.3.1.24"/>
    </reaction>
</comment>
<dbReference type="Proteomes" id="UP000516361">
    <property type="component" value="Chromosome"/>
</dbReference>
<dbReference type="GO" id="GO:0000162">
    <property type="term" value="P:L-tryptophan biosynthetic process"/>
    <property type="evidence" value="ECO:0007669"/>
    <property type="project" value="UniProtKB-UniRule"/>
</dbReference>
<dbReference type="GO" id="GO:0004640">
    <property type="term" value="F:phosphoribosylanthranilate isomerase activity"/>
    <property type="evidence" value="ECO:0007669"/>
    <property type="project" value="UniProtKB-UniRule"/>
</dbReference>
<dbReference type="HAMAP" id="MF_00135">
    <property type="entry name" value="PRAI"/>
    <property type="match status" value="1"/>
</dbReference>
<evidence type="ECO:0000259" key="16">
    <source>
        <dbReference type="Pfam" id="PF00218"/>
    </source>
</evidence>
<evidence type="ECO:0000256" key="8">
    <source>
        <dbReference type="ARBA" id="ARBA00022793"/>
    </source>
</evidence>
<dbReference type="Gene3D" id="3.20.20.70">
    <property type="entry name" value="Aldolase class I"/>
    <property type="match status" value="2"/>
</dbReference>
<dbReference type="PROSITE" id="PS00614">
    <property type="entry name" value="IGPS"/>
    <property type="match status" value="1"/>
</dbReference>